<dbReference type="AlphaFoldDB" id="A0A8J3JFJ2"/>
<keyword evidence="2" id="KW-0472">Membrane</keyword>
<keyword evidence="4" id="KW-1185">Reference proteome</keyword>
<accession>A0A8J3JFJ2</accession>
<feature type="region of interest" description="Disordered" evidence="1">
    <location>
        <begin position="71"/>
        <end position="122"/>
    </location>
</feature>
<feature type="compositionally biased region" description="Low complexity" evidence="1">
    <location>
        <begin position="72"/>
        <end position="110"/>
    </location>
</feature>
<dbReference type="Proteomes" id="UP000601223">
    <property type="component" value="Unassembled WGS sequence"/>
</dbReference>
<evidence type="ECO:0000256" key="1">
    <source>
        <dbReference type="SAM" id="MobiDB-lite"/>
    </source>
</evidence>
<comment type="caution">
    <text evidence="3">The sequence shown here is derived from an EMBL/GenBank/DDBJ whole genome shotgun (WGS) entry which is preliminary data.</text>
</comment>
<evidence type="ECO:0000313" key="3">
    <source>
        <dbReference type="EMBL" id="GIF83616.1"/>
    </source>
</evidence>
<evidence type="ECO:0000313" key="4">
    <source>
        <dbReference type="Proteomes" id="UP000601223"/>
    </source>
</evidence>
<dbReference type="EMBL" id="BONF01000030">
    <property type="protein sequence ID" value="GIF83616.1"/>
    <property type="molecule type" value="Genomic_DNA"/>
</dbReference>
<feature type="transmembrane region" description="Helical" evidence="2">
    <location>
        <begin position="46"/>
        <end position="65"/>
    </location>
</feature>
<protein>
    <submittedName>
        <fullName evidence="3">Uncharacterized protein</fullName>
    </submittedName>
</protein>
<dbReference type="RefSeq" id="WP_203750727.1">
    <property type="nucleotide sequence ID" value="NZ_BONF01000030.1"/>
</dbReference>
<organism evidence="3 4">
    <name type="scientific">Catellatospora bangladeshensis</name>
    <dbReference type="NCBI Taxonomy" id="310355"/>
    <lineage>
        <taxon>Bacteria</taxon>
        <taxon>Bacillati</taxon>
        <taxon>Actinomycetota</taxon>
        <taxon>Actinomycetes</taxon>
        <taxon>Micromonosporales</taxon>
        <taxon>Micromonosporaceae</taxon>
        <taxon>Catellatospora</taxon>
    </lineage>
</organism>
<keyword evidence="2" id="KW-1133">Transmembrane helix</keyword>
<name>A0A8J3JFJ2_9ACTN</name>
<reference evidence="3 4" key="1">
    <citation type="submission" date="2021-01" db="EMBL/GenBank/DDBJ databases">
        <title>Whole genome shotgun sequence of Catellatospora bangladeshensis NBRC 107357.</title>
        <authorList>
            <person name="Komaki H."/>
            <person name="Tamura T."/>
        </authorList>
    </citation>
    <scope>NUCLEOTIDE SEQUENCE [LARGE SCALE GENOMIC DNA]</scope>
    <source>
        <strain evidence="3 4">NBRC 107357</strain>
    </source>
</reference>
<evidence type="ECO:0000256" key="2">
    <source>
        <dbReference type="SAM" id="Phobius"/>
    </source>
</evidence>
<keyword evidence="2" id="KW-0812">Transmembrane</keyword>
<gene>
    <name evidence="3" type="ORF">Cba03nite_49650</name>
</gene>
<sequence>MSEFDDDLLMSAFAEYRSETNPQIKPTGTGAAYQTVRYRKRVRTTAVAACALTAVLVGGGAFASFTGNQGVAPQPGASSAAPSAVASPSPSASPSASPSPSALPSPAIATSPPPPGSELHGLEDATLDLPVRKVGREHCPSGRVKFRDGKAGEYTRIADVISVDIDGDGVFEEVALITCRSGEGAFGQVIALRPSGSGRFDTIGVVIEIEPSVGAGSQRIENVKRIKPGKPGEILVEVGNHETTYTDENRLKGVFQWRGYRWNGTKFAQSSGPTTFA</sequence>
<proteinExistence type="predicted"/>